<evidence type="ECO:0000256" key="1">
    <source>
        <dbReference type="ARBA" id="ARBA00000402"/>
    </source>
</evidence>
<dbReference type="Proteomes" id="UP000249390">
    <property type="component" value="Unassembled WGS sequence"/>
</dbReference>
<dbReference type="InterPro" id="IPR001279">
    <property type="entry name" value="Metallo-B-lactamas"/>
</dbReference>
<evidence type="ECO:0000313" key="15">
    <source>
        <dbReference type="EMBL" id="RAL40092.1"/>
    </source>
</evidence>
<keyword evidence="6" id="KW-0819">tRNA processing</keyword>
<evidence type="ECO:0000256" key="4">
    <source>
        <dbReference type="ARBA" id="ARBA00011738"/>
    </source>
</evidence>
<protein>
    <recommendedName>
        <fullName evidence="5">ribonuclease Z</fullName>
        <ecNumber evidence="5">3.1.26.11</ecNumber>
    </recommendedName>
</protein>
<dbReference type="GO" id="GO:0042781">
    <property type="term" value="F:3'-tRNA processing endoribonuclease activity"/>
    <property type="evidence" value="ECO:0007669"/>
    <property type="project" value="UniProtKB-EC"/>
</dbReference>
<comment type="cofactor">
    <cofactor evidence="2">
        <name>Zn(2+)</name>
        <dbReference type="ChEBI" id="CHEBI:29105"/>
    </cofactor>
</comment>
<evidence type="ECO:0000256" key="3">
    <source>
        <dbReference type="ARBA" id="ARBA00007823"/>
    </source>
</evidence>
<organism evidence="15 16">
    <name type="scientific">Cuscuta australis</name>
    <dbReference type="NCBI Taxonomy" id="267555"/>
    <lineage>
        <taxon>Eukaryota</taxon>
        <taxon>Viridiplantae</taxon>
        <taxon>Streptophyta</taxon>
        <taxon>Embryophyta</taxon>
        <taxon>Tracheophyta</taxon>
        <taxon>Spermatophyta</taxon>
        <taxon>Magnoliopsida</taxon>
        <taxon>eudicotyledons</taxon>
        <taxon>Gunneridae</taxon>
        <taxon>Pentapetalae</taxon>
        <taxon>asterids</taxon>
        <taxon>lamiids</taxon>
        <taxon>Solanales</taxon>
        <taxon>Convolvulaceae</taxon>
        <taxon>Cuscuteae</taxon>
        <taxon>Cuscuta</taxon>
        <taxon>Cuscuta subgen. Grammica</taxon>
        <taxon>Cuscuta sect. Cleistogrammica</taxon>
    </lineage>
</organism>
<name>A0A328D2Q0_9ASTE</name>
<dbReference type="EMBL" id="NQVE01000195">
    <property type="protein sequence ID" value="RAL40092.1"/>
    <property type="molecule type" value="Genomic_DNA"/>
</dbReference>
<gene>
    <name evidence="15" type="ORF">DM860_008232</name>
</gene>
<dbReference type="Gene3D" id="3.60.15.10">
    <property type="entry name" value="Ribonuclease Z/Hydroxyacylglutathione hydrolase-like"/>
    <property type="match status" value="2"/>
</dbReference>
<comment type="caution">
    <text evidence="15">The sequence shown here is derived from an EMBL/GenBank/DDBJ whole genome shotgun (WGS) entry which is preliminary data.</text>
</comment>
<evidence type="ECO:0000256" key="11">
    <source>
        <dbReference type="ARBA" id="ARBA00022833"/>
    </source>
</evidence>
<dbReference type="GO" id="GO:1990180">
    <property type="term" value="P:mitochondrial tRNA 3'-end processing"/>
    <property type="evidence" value="ECO:0007669"/>
    <property type="project" value="TreeGrafter"/>
</dbReference>
<evidence type="ECO:0000256" key="12">
    <source>
        <dbReference type="SAM" id="MobiDB-lite"/>
    </source>
</evidence>
<dbReference type="InterPro" id="IPR027794">
    <property type="entry name" value="tRNase_Z_dom"/>
</dbReference>
<evidence type="ECO:0000259" key="14">
    <source>
        <dbReference type="Pfam" id="PF13691"/>
    </source>
</evidence>
<sequence length="858" mass="95861">MEETKLKRKGGVLKKEKEPPLKKCSRADRISRSTNAFIQILGNGMDTHDASSSVLLFFDRQRYIFNAGEGLQRFCTEYKVKLSKIDHILFSRVCSETAGGLPGLLLTLAGLGQQQHSSEISRVGSMEGRCTKTIPLPRKAERLVSLVEEGNSVNIWGPSELNYLVDAMRCFVPNDSMVHTKVFMENGVLIDNADVKISAILLCPEDRSLITNNDDSSKSLEEKRRISFGPKPGGMSVVYVCELPERMGAFHPDRAMEKGLQAGPLYGMLQNGKSVFSKQLNIEVHPADVMDPPTPGSIVVLVDCPTKFHFCKLMFEDSLRNYYSDLSGEGSSKVVSCVIHLSPISVISDPDYQTWMKRFGSAQHVIAGHQKKNVEIPILGGSARIASRLNYLCPQFFPSPGFWSVKKSFPLSDSFCNEGYSPNSSEINFAENLMLEGFSLISSETISAENLLKFRLQSRDKIGLDRSFIPSLKSASKTEEELLAEIPEIAVAKEDVRNLCNLDKEIAVETNFMQEEMWPTENKIPNCLENVRDDDLEIVLLGTGSSQPSKYRNVSSIYINLFTKGGLLLDCGEGTLGQMRRRFGIMGADKAVSDLKCIWISHIHADHHTGLTRILTRRRALLKGSPHSPIIVVGPWQLEKYLNAYQKLEDLDMLFLDCRNTTKEAPTLEDFPRKKDAIPILESLKKVLWEAGLDDLVSFPVRHCGKSNAAFGVVIKASERVNNVGKVIEGWKVVYSGDTRPCTELIEASRGATLLIHEATFKDGKASDAIKKEHSTMGEAIQVGADAGVYRIILTHFSQRYPKLPVFDNTHMKHKTCVAFDLMSVNLKYLHILPQIMPYLTLLFNKEMDDDESEDIFE</sequence>
<feature type="domain" description="Metallo-beta-lactamase" evidence="13">
    <location>
        <begin position="567"/>
        <end position="797"/>
    </location>
</feature>
<keyword evidence="8" id="KW-0479">Metal-binding</keyword>
<dbReference type="EC" id="3.1.26.11" evidence="5"/>
<evidence type="ECO:0000256" key="8">
    <source>
        <dbReference type="ARBA" id="ARBA00022723"/>
    </source>
</evidence>
<dbReference type="InterPro" id="IPR013471">
    <property type="entry name" value="RNase_Z/BN"/>
</dbReference>
<dbReference type="AlphaFoldDB" id="A0A328D2Q0"/>
<dbReference type="Pfam" id="PF13691">
    <property type="entry name" value="Lactamase_B_4"/>
    <property type="match status" value="1"/>
</dbReference>
<dbReference type="InterPro" id="IPR047151">
    <property type="entry name" value="RNZ2-like"/>
</dbReference>
<dbReference type="GO" id="GO:0005739">
    <property type="term" value="C:mitochondrion"/>
    <property type="evidence" value="ECO:0007669"/>
    <property type="project" value="TreeGrafter"/>
</dbReference>
<dbReference type="GO" id="GO:0046872">
    <property type="term" value="F:metal ion binding"/>
    <property type="evidence" value="ECO:0007669"/>
    <property type="project" value="UniProtKB-KW"/>
</dbReference>
<comment type="similarity">
    <text evidence="3">Belongs to the RNase Z family.</text>
</comment>
<dbReference type="HAMAP" id="MF_01818">
    <property type="entry name" value="RNase_Z_BN"/>
    <property type="match status" value="1"/>
</dbReference>
<evidence type="ECO:0000259" key="13">
    <source>
        <dbReference type="Pfam" id="PF12706"/>
    </source>
</evidence>
<dbReference type="PANTHER" id="PTHR12553">
    <property type="entry name" value="ZINC PHOSPHODIESTERASE ELAC PROTEIN 2"/>
    <property type="match status" value="1"/>
</dbReference>
<dbReference type="CDD" id="cd07718">
    <property type="entry name" value="RNaseZ_ELAC1_ELAC2-C-term-like_MBL-fold"/>
    <property type="match status" value="1"/>
</dbReference>
<evidence type="ECO:0000256" key="2">
    <source>
        <dbReference type="ARBA" id="ARBA00001947"/>
    </source>
</evidence>
<keyword evidence="11" id="KW-0862">Zinc</keyword>
<keyword evidence="9" id="KW-0255">Endonuclease</keyword>
<feature type="domain" description="tRNase Z endonuclease" evidence="14">
    <location>
        <begin position="46"/>
        <end position="100"/>
    </location>
</feature>
<feature type="region of interest" description="Disordered" evidence="12">
    <location>
        <begin position="1"/>
        <end position="20"/>
    </location>
</feature>
<keyword evidence="16" id="KW-1185">Reference proteome</keyword>
<keyword evidence="7" id="KW-0540">Nuclease</keyword>
<dbReference type="SUPFAM" id="SSF56281">
    <property type="entry name" value="Metallo-hydrolase/oxidoreductase"/>
    <property type="match status" value="2"/>
</dbReference>
<dbReference type="InterPro" id="IPR036866">
    <property type="entry name" value="RibonucZ/Hydroxyglut_hydro"/>
</dbReference>
<accession>A0A328D2Q0</accession>
<keyword evidence="10" id="KW-0378">Hydrolase</keyword>
<dbReference type="PANTHER" id="PTHR12553:SF49">
    <property type="entry name" value="ZINC PHOSPHODIESTERASE ELAC PROTEIN 2"/>
    <property type="match status" value="1"/>
</dbReference>
<evidence type="ECO:0000256" key="10">
    <source>
        <dbReference type="ARBA" id="ARBA00022801"/>
    </source>
</evidence>
<evidence type="ECO:0000256" key="5">
    <source>
        <dbReference type="ARBA" id="ARBA00012477"/>
    </source>
</evidence>
<comment type="subunit">
    <text evidence="4">Homodimer.</text>
</comment>
<feature type="compositionally biased region" description="Basic residues" evidence="12">
    <location>
        <begin position="1"/>
        <end position="12"/>
    </location>
</feature>
<proteinExistence type="inferred from homology"/>
<evidence type="ECO:0000256" key="6">
    <source>
        <dbReference type="ARBA" id="ARBA00022694"/>
    </source>
</evidence>
<reference evidence="15 16" key="1">
    <citation type="submission" date="2018-06" db="EMBL/GenBank/DDBJ databases">
        <title>The Genome of Cuscuta australis (Dodder) Provides Insight into the Evolution of Plant Parasitism.</title>
        <authorList>
            <person name="Liu H."/>
        </authorList>
    </citation>
    <scope>NUCLEOTIDE SEQUENCE [LARGE SCALE GENOMIC DNA]</scope>
    <source>
        <strain evidence="16">cv. Yunnan</strain>
        <tissue evidence="15">Vines</tissue>
    </source>
</reference>
<evidence type="ECO:0000313" key="16">
    <source>
        <dbReference type="Proteomes" id="UP000249390"/>
    </source>
</evidence>
<evidence type="ECO:0000256" key="9">
    <source>
        <dbReference type="ARBA" id="ARBA00022759"/>
    </source>
</evidence>
<dbReference type="Pfam" id="PF12706">
    <property type="entry name" value="Lactamase_B_2"/>
    <property type="match status" value="1"/>
</dbReference>
<dbReference type="FunFam" id="3.60.15.10:FF:000037">
    <property type="entry name" value="tRNAse Z4"/>
    <property type="match status" value="1"/>
</dbReference>
<comment type="catalytic activity">
    <reaction evidence="1">
        <text>Endonucleolytic cleavage of RNA, removing extra 3' nucleotides from tRNA precursor, generating 3' termini of tRNAs. A 3'-hydroxy group is left at the tRNA terminus and a 5'-phosphoryl group is left at the trailer molecule.</text>
        <dbReference type="EC" id="3.1.26.11"/>
    </reaction>
</comment>
<evidence type="ECO:0000256" key="7">
    <source>
        <dbReference type="ARBA" id="ARBA00022722"/>
    </source>
</evidence>